<evidence type="ECO:0000313" key="2">
    <source>
        <dbReference type="EMBL" id="KAK7015959.1"/>
    </source>
</evidence>
<evidence type="ECO:0000256" key="1">
    <source>
        <dbReference type="SAM" id="MobiDB-lite"/>
    </source>
</evidence>
<reference evidence="2 3" key="1">
    <citation type="journal article" date="2024" name="J Genomics">
        <title>Draft genome sequencing and assembly of Favolaschia claudopus CIRM-BRFM 2984 isolated from oak limbs.</title>
        <authorList>
            <person name="Navarro D."/>
            <person name="Drula E."/>
            <person name="Chaduli D."/>
            <person name="Cazenave R."/>
            <person name="Ahrendt S."/>
            <person name="Wang J."/>
            <person name="Lipzen A."/>
            <person name="Daum C."/>
            <person name="Barry K."/>
            <person name="Grigoriev I.V."/>
            <person name="Favel A."/>
            <person name="Rosso M.N."/>
            <person name="Martin F."/>
        </authorList>
    </citation>
    <scope>NUCLEOTIDE SEQUENCE [LARGE SCALE GENOMIC DNA]</scope>
    <source>
        <strain evidence="2 3">CIRM-BRFM 2984</strain>
    </source>
</reference>
<proteinExistence type="predicted"/>
<evidence type="ECO:0000313" key="3">
    <source>
        <dbReference type="Proteomes" id="UP001362999"/>
    </source>
</evidence>
<feature type="region of interest" description="Disordered" evidence="1">
    <location>
        <begin position="273"/>
        <end position="311"/>
    </location>
</feature>
<keyword evidence="3" id="KW-1185">Reference proteome</keyword>
<protein>
    <submittedName>
        <fullName evidence="2">Uncharacterized protein</fullName>
    </submittedName>
</protein>
<dbReference type="EMBL" id="JAWWNJ010000052">
    <property type="protein sequence ID" value="KAK7015959.1"/>
    <property type="molecule type" value="Genomic_DNA"/>
</dbReference>
<feature type="region of interest" description="Disordered" evidence="1">
    <location>
        <begin position="193"/>
        <end position="217"/>
    </location>
</feature>
<gene>
    <name evidence="2" type="ORF">R3P38DRAFT_2786360</name>
</gene>
<dbReference type="Proteomes" id="UP001362999">
    <property type="component" value="Unassembled WGS sequence"/>
</dbReference>
<dbReference type="AlphaFoldDB" id="A0AAW0ASD4"/>
<organism evidence="2 3">
    <name type="scientific">Favolaschia claudopus</name>
    <dbReference type="NCBI Taxonomy" id="2862362"/>
    <lineage>
        <taxon>Eukaryota</taxon>
        <taxon>Fungi</taxon>
        <taxon>Dikarya</taxon>
        <taxon>Basidiomycota</taxon>
        <taxon>Agaricomycotina</taxon>
        <taxon>Agaricomycetes</taxon>
        <taxon>Agaricomycetidae</taxon>
        <taxon>Agaricales</taxon>
        <taxon>Marasmiineae</taxon>
        <taxon>Mycenaceae</taxon>
        <taxon>Favolaschia</taxon>
    </lineage>
</organism>
<name>A0AAW0ASD4_9AGAR</name>
<comment type="caution">
    <text evidence="2">The sequence shown here is derived from an EMBL/GenBank/DDBJ whole genome shotgun (WGS) entry which is preliminary data.</text>
</comment>
<feature type="compositionally biased region" description="Acidic residues" evidence="1">
    <location>
        <begin position="273"/>
        <end position="285"/>
    </location>
</feature>
<sequence length="311" mass="34688">MSHLTSRYLSFHHPPASLTSLHAFWHFRLLKTTTSTHPYFSFKHFSLFTNAQERADKLESALLDQIASDDTDDSDVDSNEGLPSDDAELELMEDFGTALVVEPDGNTIISVGGGPELEFNSNEHTGYLTHDIYDTSVSDAPMVDVMADMSAAASLSDFLDDIALEYSEIIRDLPSDVSLPFPSTSAQPNYNLSRSFHHSAENPPSSPSSNSNLFFNPHTNPSIRSAAQLRSDIEILEKQLAFKLHCLLDLGTEKEFLQHHISPSISTRLEQLAEESEFAAEDDREPAEGTSNLAPFETERKRKRIQSQNVW</sequence>
<accession>A0AAW0ASD4</accession>